<evidence type="ECO:0000256" key="1">
    <source>
        <dbReference type="SAM" id="Phobius"/>
    </source>
</evidence>
<sequence length="251" mass="25718">MDAGAGLAVAITTGIVLLCLCVCVWQTCWLKVRTHNYVDAIMFDEDEAVSHFTFTGVACGLLSGLIAFIAIEWLAVEGGVLTEAAFLTLLIAGGILTCCASFWLCLAGWDWGSDNEDAGIAGLAFMVFSCMGATLVTTGAVLGTYFGLADAVRTASAGGGSGSGSGSGGAVGVDGDTVQLVIAIVFGSGVCLCVTAFYCAIGGEARQIGRGLGEAVREGPPELWEAVRPHDWVSACCRGRRDADAAALELI</sequence>
<evidence type="ECO:0000313" key="2">
    <source>
        <dbReference type="EMBL" id="CAD8914347.1"/>
    </source>
</evidence>
<protein>
    <submittedName>
        <fullName evidence="2">Uncharacterized protein</fullName>
    </submittedName>
</protein>
<accession>A0A7S1CCS0</accession>
<feature type="transmembrane region" description="Helical" evidence="1">
    <location>
        <begin position="121"/>
        <end position="146"/>
    </location>
</feature>
<name>A0A7S1CCS0_9STRA</name>
<feature type="transmembrane region" description="Helical" evidence="1">
    <location>
        <begin position="6"/>
        <end position="30"/>
    </location>
</feature>
<keyword evidence="1" id="KW-0472">Membrane</keyword>
<proteinExistence type="predicted"/>
<keyword evidence="1" id="KW-0812">Transmembrane</keyword>
<dbReference type="EMBL" id="HBFS01011013">
    <property type="protein sequence ID" value="CAD8914347.1"/>
    <property type="molecule type" value="Transcribed_RNA"/>
</dbReference>
<gene>
    <name evidence="2" type="ORF">BSP0115_LOCUS7599</name>
</gene>
<dbReference type="AlphaFoldDB" id="A0A7S1CCS0"/>
<reference evidence="2" key="1">
    <citation type="submission" date="2021-01" db="EMBL/GenBank/DDBJ databases">
        <authorList>
            <person name="Corre E."/>
            <person name="Pelletier E."/>
            <person name="Niang G."/>
            <person name="Scheremetjew M."/>
            <person name="Finn R."/>
            <person name="Kale V."/>
            <person name="Holt S."/>
            <person name="Cochrane G."/>
            <person name="Meng A."/>
            <person name="Brown T."/>
            <person name="Cohen L."/>
        </authorList>
    </citation>
    <scope>NUCLEOTIDE SEQUENCE</scope>
    <source>
        <strain evidence="2">Ms1</strain>
    </source>
</reference>
<organism evidence="2">
    <name type="scientific">Bicosoecida sp. CB-2014</name>
    <dbReference type="NCBI Taxonomy" id="1486930"/>
    <lineage>
        <taxon>Eukaryota</taxon>
        <taxon>Sar</taxon>
        <taxon>Stramenopiles</taxon>
        <taxon>Bigyra</taxon>
        <taxon>Opalozoa</taxon>
        <taxon>Bicosoecida</taxon>
    </lineage>
</organism>
<feature type="transmembrane region" description="Helical" evidence="1">
    <location>
        <begin position="86"/>
        <end position="109"/>
    </location>
</feature>
<feature type="transmembrane region" description="Helical" evidence="1">
    <location>
        <begin position="180"/>
        <end position="201"/>
    </location>
</feature>
<keyword evidence="1" id="KW-1133">Transmembrane helix</keyword>
<feature type="transmembrane region" description="Helical" evidence="1">
    <location>
        <begin position="51"/>
        <end position="74"/>
    </location>
</feature>